<protein>
    <submittedName>
        <fullName evidence="1">Uncharacterized protein</fullName>
    </submittedName>
</protein>
<evidence type="ECO:0000313" key="1">
    <source>
        <dbReference type="EMBL" id="KIN94414.1"/>
    </source>
</evidence>
<sequence length="76" mass="8554">MLLHRLNDLNQGVRSQTCAPDEQAKRDFLVDYLILDNVSPGTQRRSHDAYFPSSLEMVLCLHVNSIPPELCLCIAA</sequence>
<organism evidence="1 2">
    <name type="scientific">Pisolithus tinctorius Marx 270</name>
    <dbReference type="NCBI Taxonomy" id="870435"/>
    <lineage>
        <taxon>Eukaryota</taxon>
        <taxon>Fungi</taxon>
        <taxon>Dikarya</taxon>
        <taxon>Basidiomycota</taxon>
        <taxon>Agaricomycotina</taxon>
        <taxon>Agaricomycetes</taxon>
        <taxon>Agaricomycetidae</taxon>
        <taxon>Boletales</taxon>
        <taxon>Sclerodermatineae</taxon>
        <taxon>Pisolithaceae</taxon>
        <taxon>Pisolithus</taxon>
    </lineage>
</organism>
<name>A0A0C3MZX8_PISTI</name>
<evidence type="ECO:0000313" key="2">
    <source>
        <dbReference type="Proteomes" id="UP000054217"/>
    </source>
</evidence>
<proteinExistence type="predicted"/>
<dbReference type="AlphaFoldDB" id="A0A0C3MZX8"/>
<dbReference type="InParanoid" id="A0A0C3MZX8"/>
<dbReference type="Proteomes" id="UP000054217">
    <property type="component" value="Unassembled WGS sequence"/>
</dbReference>
<gene>
    <name evidence="1" type="ORF">M404DRAFT_1008326</name>
</gene>
<accession>A0A0C3MZX8</accession>
<keyword evidence="2" id="KW-1185">Reference proteome</keyword>
<dbReference type="EMBL" id="KN832098">
    <property type="protein sequence ID" value="KIN94414.1"/>
    <property type="molecule type" value="Genomic_DNA"/>
</dbReference>
<reference evidence="1 2" key="1">
    <citation type="submission" date="2014-04" db="EMBL/GenBank/DDBJ databases">
        <authorList>
            <consortium name="DOE Joint Genome Institute"/>
            <person name="Kuo A."/>
            <person name="Kohler A."/>
            <person name="Costa M.D."/>
            <person name="Nagy L.G."/>
            <person name="Floudas D."/>
            <person name="Copeland A."/>
            <person name="Barry K.W."/>
            <person name="Cichocki N."/>
            <person name="Veneault-Fourrey C."/>
            <person name="LaButti K."/>
            <person name="Lindquist E.A."/>
            <person name="Lipzen A."/>
            <person name="Lundell T."/>
            <person name="Morin E."/>
            <person name="Murat C."/>
            <person name="Sun H."/>
            <person name="Tunlid A."/>
            <person name="Henrissat B."/>
            <person name="Grigoriev I.V."/>
            <person name="Hibbett D.S."/>
            <person name="Martin F."/>
            <person name="Nordberg H.P."/>
            <person name="Cantor M.N."/>
            <person name="Hua S.X."/>
        </authorList>
    </citation>
    <scope>NUCLEOTIDE SEQUENCE [LARGE SCALE GENOMIC DNA]</scope>
    <source>
        <strain evidence="1 2">Marx 270</strain>
    </source>
</reference>
<reference evidence="2" key="2">
    <citation type="submission" date="2015-01" db="EMBL/GenBank/DDBJ databases">
        <title>Evolutionary Origins and Diversification of the Mycorrhizal Mutualists.</title>
        <authorList>
            <consortium name="DOE Joint Genome Institute"/>
            <consortium name="Mycorrhizal Genomics Consortium"/>
            <person name="Kohler A."/>
            <person name="Kuo A."/>
            <person name="Nagy L.G."/>
            <person name="Floudas D."/>
            <person name="Copeland A."/>
            <person name="Barry K.W."/>
            <person name="Cichocki N."/>
            <person name="Veneault-Fourrey C."/>
            <person name="LaButti K."/>
            <person name="Lindquist E.A."/>
            <person name="Lipzen A."/>
            <person name="Lundell T."/>
            <person name="Morin E."/>
            <person name="Murat C."/>
            <person name="Riley R."/>
            <person name="Ohm R."/>
            <person name="Sun H."/>
            <person name="Tunlid A."/>
            <person name="Henrissat B."/>
            <person name="Grigoriev I.V."/>
            <person name="Hibbett D.S."/>
            <person name="Martin F."/>
        </authorList>
    </citation>
    <scope>NUCLEOTIDE SEQUENCE [LARGE SCALE GENOMIC DNA]</scope>
    <source>
        <strain evidence="2">Marx 270</strain>
    </source>
</reference>
<dbReference type="HOGENOM" id="CLU_2655470_0_0_1"/>